<sequence length="316" mass="35006">MTGVTLGFIPEPLSVLVTNILPSRRIPAPVVESRKFKQIRTSIEEVGLIEPLSVTPADQSSGQHVLLDGHLRLLAIQDLGYERVACLVATDDESYTYNNRVNRLSTIQEHYMIRRVIERGVSPERLAKALSVDVSQIIKKMSLLDGICPEAAELLGDRQFSAELVRAIRKMKPTRQVECVELMVAANNVSVSYAEALLVATPAARLVEGKKPRKLTGVSPEQMAKMEREMSNLQGQYKLVEQTYGQDVLNLVLAKGYLAKLLENDSARQYVAQHHPDLMVEFESIVATISLDQQQCGAVVSTEPWHSGCKTAESRA</sequence>
<dbReference type="RefSeq" id="WP_095412609.1">
    <property type="nucleotide sequence ID" value="NZ_NQMX01000011.1"/>
</dbReference>
<dbReference type="Proteomes" id="UP000273734">
    <property type="component" value="Unassembled WGS sequence"/>
</dbReference>
<dbReference type="SMART" id="SM00470">
    <property type="entry name" value="ParB"/>
    <property type="match status" value="1"/>
</dbReference>
<dbReference type="AlphaFoldDB" id="A0AB74DGW9"/>
<reference evidence="2 3" key="1">
    <citation type="submission" date="2018-08" db="EMBL/GenBank/DDBJ databases">
        <title>Comparative analysis of Burkholderia isolates from Puerto Rico.</title>
        <authorList>
            <person name="Hall C."/>
            <person name="Sahl J."/>
            <person name="Wagner D."/>
        </authorList>
    </citation>
    <scope>NUCLEOTIDE SEQUENCE [LARGE SCALE GENOMIC DNA]</scope>
    <source>
        <strain evidence="2 3">Bp8964</strain>
    </source>
</reference>
<dbReference type="SUPFAM" id="SSF109709">
    <property type="entry name" value="KorB DNA-binding domain-like"/>
    <property type="match status" value="1"/>
</dbReference>
<feature type="domain" description="ParB-like N-terminal" evidence="1">
    <location>
        <begin position="9"/>
        <end position="107"/>
    </location>
</feature>
<dbReference type="SUPFAM" id="SSF110849">
    <property type="entry name" value="ParB/Sulfiredoxin"/>
    <property type="match status" value="1"/>
</dbReference>
<dbReference type="Pfam" id="PF02195">
    <property type="entry name" value="ParB_N"/>
    <property type="match status" value="1"/>
</dbReference>
<gene>
    <name evidence="2" type="ORF">DF015_04765</name>
</gene>
<organism evidence="2 3">
    <name type="scientific">Burkholderia ubonensis</name>
    <dbReference type="NCBI Taxonomy" id="101571"/>
    <lineage>
        <taxon>Bacteria</taxon>
        <taxon>Pseudomonadati</taxon>
        <taxon>Pseudomonadota</taxon>
        <taxon>Betaproteobacteria</taxon>
        <taxon>Burkholderiales</taxon>
        <taxon>Burkholderiaceae</taxon>
        <taxon>Burkholderia</taxon>
        <taxon>Burkholderia cepacia complex</taxon>
    </lineage>
</organism>
<dbReference type="GO" id="GO:0005694">
    <property type="term" value="C:chromosome"/>
    <property type="evidence" value="ECO:0007669"/>
    <property type="project" value="TreeGrafter"/>
</dbReference>
<dbReference type="InterPro" id="IPR011111">
    <property type="entry name" value="Plasmid_RepB"/>
</dbReference>
<dbReference type="Gene3D" id="3.90.1530.30">
    <property type="match status" value="1"/>
</dbReference>
<dbReference type="EMBL" id="QTNY01000002">
    <property type="protein sequence ID" value="RQP83446.1"/>
    <property type="molecule type" value="Genomic_DNA"/>
</dbReference>
<dbReference type="InterPro" id="IPR050336">
    <property type="entry name" value="Chromosome_partition/occlusion"/>
</dbReference>
<dbReference type="PANTHER" id="PTHR33375">
    <property type="entry name" value="CHROMOSOME-PARTITIONING PROTEIN PARB-RELATED"/>
    <property type="match status" value="1"/>
</dbReference>
<dbReference type="GO" id="GO:0007059">
    <property type="term" value="P:chromosome segregation"/>
    <property type="evidence" value="ECO:0007669"/>
    <property type="project" value="TreeGrafter"/>
</dbReference>
<proteinExistence type="predicted"/>
<accession>A0AB74DGW9</accession>
<dbReference type="Gene3D" id="1.10.10.2830">
    <property type="match status" value="1"/>
</dbReference>
<dbReference type="Pfam" id="PF07506">
    <property type="entry name" value="RepB"/>
    <property type="match status" value="1"/>
</dbReference>
<name>A0AB74DGW9_9BURK</name>
<dbReference type="PANTHER" id="PTHR33375:SF1">
    <property type="entry name" value="CHROMOSOME-PARTITIONING PROTEIN PARB-RELATED"/>
    <property type="match status" value="1"/>
</dbReference>
<dbReference type="InterPro" id="IPR003115">
    <property type="entry name" value="ParB_N"/>
</dbReference>
<evidence type="ECO:0000259" key="1">
    <source>
        <dbReference type="SMART" id="SM00470"/>
    </source>
</evidence>
<evidence type="ECO:0000313" key="3">
    <source>
        <dbReference type="Proteomes" id="UP000273734"/>
    </source>
</evidence>
<protein>
    <submittedName>
        <fullName evidence="2">Chromosome partitioning protein ParB</fullName>
    </submittedName>
</protein>
<evidence type="ECO:0000313" key="2">
    <source>
        <dbReference type="EMBL" id="RQP83446.1"/>
    </source>
</evidence>
<dbReference type="InterPro" id="IPR036086">
    <property type="entry name" value="ParB/Sulfiredoxin_sf"/>
</dbReference>
<comment type="caution">
    <text evidence="2">The sequence shown here is derived from an EMBL/GenBank/DDBJ whole genome shotgun (WGS) entry which is preliminary data.</text>
</comment>